<organism evidence="13 14">
    <name type="scientific">Talaromyces pinophilus</name>
    <name type="common">Penicillium pinophilum</name>
    <dbReference type="NCBI Taxonomy" id="128442"/>
    <lineage>
        <taxon>Eukaryota</taxon>
        <taxon>Fungi</taxon>
        <taxon>Dikarya</taxon>
        <taxon>Ascomycota</taxon>
        <taxon>Pezizomycotina</taxon>
        <taxon>Eurotiomycetes</taxon>
        <taxon>Eurotiomycetidae</taxon>
        <taxon>Eurotiales</taxon>
        <taxon>Trichocomaceae</taxon>
        <taxon>Talaromyces</taxon>
        <taxon>Talaromyces sect. Talaromyces</taxon>
    </lineage>
</organism>
<comment type="catalytic activity">
    <reaction evidence="8">
        <text>tRNA(Met) + L-methionine + ATP = L-methionyl-tRNA(Met) + AMP + diphosphate</text>
        <dbReference type="Rhea" id="RHEA:13481"/>
        <dbReference type="Rhea" id="RHEA-COMP:9667"/>
        <dbReference type="Rhea" id="RHEA-COMP:9698"/>
        <dbReference type="ChEBI" id="CHEBI:30616"/>
        <dbReference type="ChEBI" id="CHEBI:33019"/>
        <dbReference type="ChEBI" id="CHEBI:57844"/>
        <dbReference type="ChEBI" id="CHEBI:78442"/>
        <dbReference type="ChEBI" id="CHEBI:78530"/>
        <dbReference type="ChEBI" id="CHEBI:456215"/>
        <dbReference type="EC" id="6.1.1.10"/>
    </reaction>
</comment>
<evidence type="ECO:0000256" key="5">
    <source>
        <dbReference type="ARBA" id="ARBA00022840"/>
    </source>
</evidence>
<evidence type="ECO:0000256" key="4">
    <source>
        <dbReference type="ARBA" id="ARBA00022741"/>
    </source>
</evidence>
<dbReference type="InterPro" id="IPR033911">
    <property type="entry name" value="MetRS_core"/>
</dbReference>
<dbReference type="GO" id="GO:0004825">
    <property type="term" value="F:methionine-tRNA ligase activity"/>
    <property type="evidence" value="ECO:0007669"/>
    <property type="project" value="UniProtKB-EC"/>
</dbReference>
<proteinExistence type="inferred from homology"/>
<dbReference type="NCBIfam" id="TIGR00398">
    <property type="entry name" value="metG"/>
    <property type="match status" value="1"/>
</dbReference>
<dbReference type="InterPro" id="IPR014758">
    <property type="entry name" value="Met-tRNA_synth"/>
</dbReference>
<accession>A0A6N4SL89</accession>
<gene>
    <name evidence="13" type="ORF">TCE0_039r12872</name>
</gene>
<dbReference type="PANTHER" id="PTHR43326">
    <property type="entry name" value="METHIONYL-TRNA SYNTHETASE"/>
    <property type="match status" value="1"/>
</dbReference>
<dbReference type="PANTHER" id="PTHR43326:SF1">
    <property type="entry name" value="METHIONINE--TRNA LIGASE, MITOCHONDRIAL"/>
    <property type="match status" value="1"/>
</dbReference>
<dbReference type="CDD" id="cd00814">
    <property type="entry name" value="MetRS_core"/>
    <property type="match status" value="1"/>
</dbReference>
<dbReference type="EMBL" id="DF933835">
    <property type="protein sequence ID" value="GAM40487.1"/>
    <property type="molecule type" value="Genomic_DNA"/>
</dbReference>
<keyword evidence="6 10" id="KW-0648">Protein biosynthesis</keyword>
<evidence type="ECO:0000256" key="6">
    <source>
        <dbReference type="ARBA" id="ARBA00022917"/>
    </source>
</evidence>
<sequence length="581" mass="66884">MATLSRSYRCLVTSRPIFARHLVPSSLSCSLRNRRSIPRQSHATFATQAEDKKPFYVTTPIFYVNAAPHVGHLYSMVLGDVIKRWQLLKGNPNAIFLTGTDEHGIKIQQAAQAAGMDTQAFCDMNCKTFMDLARAAKIGNDHFMRTTDEAHKDAVRYFWESLQHRGYIYTKKHEGWYSVSDEAFYPQSQVEPSLDPATGRKRMISTETGKEVEWSSETNYHFRLSAFKDRLLEFYEQNPKFILSKNHMRHLVKAVETELQDLSISRPVERLTWGVRVPGDDSQTIYVWLDALINYLTKAGYPFTPGKESELGWPADLHIVGKDIVRFHCIYWPAFLMALDLPLPRHVLVHGHWTMNKAKMSKSTGNVVNPFFAIDRFSVDVMRFFLTLRGPLGDDSNYENINIVNDYKKYLQYGVGNVYQRLMGVTRLNFRPSIDAAKNGFKTEATENDKEFEQYLQELPAVVERFMEAFNSKAALRELMDGAMKAQNYFHRAAPWEHKHDLTRVDRVIYNISEFLRISGILLQPFMPQKSSEILDRIGVSQDATKRGFAAAKYGADYEYGVVENPVDRRQFLFPPLMVED</sequence>
<keyword evidence="14" id="KW-1185">Reference proteome</keyword>
<dbReference type="InterPro" id="IPR015413">
    <property type="entry name" value="Methionyl/Leucyl_tRNA_Synth"/>
</dbReference>
<keyword evidence="5 10" id="KW-0067">ATP-binding</keyword>
<dbReference type="Pfam" id="PF09334">
    <property type="entry name" value="tRNA-synt_1g"/>
    <property type="match status" value="1"/>
</dbReference>
<evidence type="ECO:0000313" key="14">
    <source>
        <dbReference type="Proteomes" id="UP000053095"/>
    </source>
</evidence>
<keyword evidence="4 10" id="KW-0547">Nucleotide-binding</keyword>
<dbReference type="InterPro" id="IPR014729">
    <property type="entry name" value="Rossmann-like_a/b/a_fold"/>
</dbReference>
<dbReference type="AlphaFoldDB" id="A0A6N4SL89"/>
<evidence type="ECO:0000256" key="8">
    <source>
        <dbReference type="ARBA" id="ARBA00047364"/>
    </source>
</evidence>
<evidence type="ECO:0000256" key="3">
    <source>
        <dbReference type="ARBA" id="ARBA00022598"/>
    </source>
</evidence>
<dbReference type="EC" id="6.1.1.10" evidence="2"/>
<evidence type="ECO:0000256" key="10">
    <source>
        <dbReference type="RuleBase" id="RU363039"/>
    </source>
</evidence>
<dbReference type="Proteomes" id="UP000053095">
    <property type="component" value="Unassembled WGS sequence"/>
</dbReference>
<comment type="similarity">
    <text evidence="1 10">Belongs to the class-I aminoacyl-tRNA synthetase family.</text>
</comment>
<dbReference type="PRINTS" id="PR01041">
    <property type="entry name" value="TRNASYNTHMET"/>
</dbReference>
<evidence type="ECO:0000259" key="12">
    <source>
        <dbReference type="Pfam" id="PF09334"/>
    </source>
</evidence>
<keyword evidence="7 10" id="KW-0030">Aminoacyl-tRNA synthetase</keyword>
<evidence type="ECO:0000256" key="1">
    <source>
        <dbReference type="ARBA" id="ARBA00005594"/>
    </source>
</evidence>
<dbReference type="FunFam" id="2.170.220.10:FF:000001">
    <property type="entry name" value="methionine--tRNA ligase, mitochondrial"/>
    <property type="match status" value="1"/>
</dbReference>
<reference evidence="14" key="1">
    <citation type="journal article" date="2015" name="Genome Announc.">
        <title>Draft genome sequence of Talaromyces cellulolyticus strain Y-94, a source of lignocellulosic biomass-degrading enzymes.</title>
        <authorList>
            <person name="Fujii T."/>
            <person name="Koike H."/>
            <person name="Sawayama S."/>
            <person name="Yano S."/>
            <person name="Inoue H."/>
        </authorList>
    </citation>
    <scope>NUCLEOTIDE SEQUENCE [LARGE SCALE GENOMIC DNA]</scope>
    <source>
        <strain evidence="14">Y-94</strain>
    </source>
</reference>
<comment type="caution">
    <text evidence="13">The sequence shown here is derived from an EMBL/GenBank/DDBJ whole genome shotgun (WGS) entry which is preliminary data.</text>
</comment>
<feature type="domain" description="Methionyl/Valyl/Leucyl/Isoleucyl-tRNA synthetase anticodon-binding" evidence="11">
    <location>
        <begin position="449"/>
        <end position="543"/>
    </location>
</feature>
<evidence type="ECO:0000313" key="13">
    <source>
        <dbReference type="EMBL" id="GAM40487.1"/>
    </source>
</evidence>
<dbReference type="GO" id="GO:0006431">
    <property type="term" value="P:methionyl-tRNA aminoacylation"/>
    <property type="evidence" value="ECO:0007669"/>
    <property type="project" value="InterPro"/>
</dbReference>
<dbReference type="Pfam" id="PF08264">
    <property type="entry name" value="Anticodon_1"/>
    <property type="match status" value="1"/>
</dbReference>
<evidence type="ECO:0000256" key="9">
    <source>
        <dbReference type="ARBA" id="ARBA00068817"/>
    </source>
</evidence>
<dbReference type="SUPFAM" id="SSF47323">
    <property type="entry name" value="Anticodon-binding domain of a subclass of class I aminoacyl-tRNA synthetases"/>
    <property type="match status" value="1"/>
</dbReference>
<dbReference type="Gene3D" id="1.10.730.10">
    <property type="entry name" value="Isoleucyl-tRNA Synthetase, Domain 1"/>
    <property type="match status" value="1"/>
</dbReference>
<dbReference type="Gene3D" id="2.170.220.10">
    <property type="match status" value="1"/>
</dbReference>
<dbReference type="InterPro" id="IPR013155">
    <property type="entry name" value="M/V/L/I-tRNA-synth_anticd-bd"/>
</dbReference>
<evidence type="ECO:0000259" key="11">
    <source>
        <dbReference type="Pfam" id="PF08264"/>
    </source>
</evidence>
<keyword evidence="3 10" id="KW-0436">Ligase</keyword>
<feature type="domain" description="Methionyl/Leucyl tRNA synthetase" evidence="12">
    <location>
        <begin position="55"/>
        <end position="422"/>
    </location>
</feature>
<dbReference type="InterPro" id="IPR009080">
    <property type="entry name" value="tRNAsynth_Ia_anticodon-bd"/>
</dbReference>
<dbReference type="GO" id="GO:0005739">
    <property type="term" value="C:mitochondrion"/>
    <property type="evidence" value="ECO:0007669"/>
    <property type="project" value="UniProtKB-ARBA"/>
</dbReference>
<name>A0A6N4SL89_TALPI</name>
<protein>
    <recommendedName>
        <fullName evidence="9">Probable methionine--tRNA ligase, mitochondrial</fullName>
        <ecNumber evidence="2">6.1.1.10</ecNumber>
    </recommendedName>
</protein>
<dbReference type="SUPFAM" id="SSF52374">
    <property type="entry name" value="Nucleotidylyl transferase"/>
    <property type="match status" value="1"/>
</dbReference>
<dbReference type="GO" id="GO:0005524">
    <property type="term" value="F:ATP binding"/>
    <property type="evidence" value="ECO:0007669"/>
    <property type="project" value="UniProtKB-KW"/>
</dbReference>
<evidence type="ECO:0000256" key="7">
    <source>
        <dbReference type="ARBA" id="ARBA00023146"/>
    </source>
</evidence>
<dbReference type="Gene3D" id="3.40.50.620">
    <property type="entry name" value="HUPs"/>
    <property type="match status" value="1"/>
</dbReference>
<evidence type="ECO:0000256" key="2">
    <source>
        <dbReference type="ARBA" id="ARBA00012838"/>
    </source>
</evidence>
<dbReference type="InterPro" id="IPR023457">
    <property type="entry name" value="Met-tRNA_synth_2"/>
</dbReference>